<organism evidence="12 13">
    <name type="scientific">Aquiflexum balticum DSM 16537</name>
    <dbReference type="NCBI Taxonomy" id="758820"/>
    <lineage>
        <taxon>Bacteria</taxon>
        <taxon>Pseudomonadati</taxon>
        <taxon>Bacteroidota</taxon>
        <taxon>Cytophagia</taxon>
        <taxon>Cytophagales</taxon>
        <taxon>Cyclobacteriaceae</taxon>
        <taxon>Aquiflexum</taxon>
    </lineage>
</organism>
<keyword evidence="9" id="KW-0175">Coiled coil</keyword>
<feature type="transmembrane region" description="Helical" evidence="10">
    <location>
        <begin position="514"/>
        <end position="537"/>
    </location>
</feature>
<dbReference type="CDD" id="cd05387">
    <property type="entry name" value="BY-kinase"/>
    <property type="match status" value="1"/>
</dbReference>
<dbReference type="Pfam" id="PF13614">
    <property type="entry name" value="AAA_31"/>
    <property type="match status" value="1"/>
</dbReference>
<reference evidence="13" key="1">
    <citation type="submission" date="2017-04" db="EMBL/GenBank/DDBJ databases">
        <authorList>
            <person name="Varghese N."/>
            <person name="Submissions S."/>
        </authorList>
    </citation>
    <scope>NUCLEOTIDE SEQUENCE [LARGE SCALE GENOMIC DNA]</scope>
    <source>
        <strain evidence="13">DSM 16537</strain>
    </source>
</reference>
<keyword evidence="13" id="KW-1185">Reference proteome</keyword>
<feature type="coiled-coil region" evidence="9">
    <location>
        <begin position="407"/>
        <end position="449"/>
    </location>
</feature>
<evidence type="ECO:0000313" key="12">
    <source>
        <dbReference type="EMBL" id="SMD46313.1"/>
    </source>
</evidence>
<keyword evidence="10" id="KW-0812">Transmembrane</keyword>
<evidence type="ECO:0000256" key="5">
    <source>
        <dbReference type="ARBA" id="ARBA00022777"/>
    </source>
</evidence>
<comment type="similarity">
    <text evidence="1">Belongs to the CpsD/CapB family.</text>
</comment>
<dbReference type="GO" id="GO:0005524">
    <property type="term" value="F:ATP binding"/>
    <property type="evidence" value="ECO:0007669"/>
    <property type="project" value="UniProtKB-KW"/>
</dbReference>
<evidence type="ECO:0000256" key="4">
    <source>
        <dbReference type="ARBA" id="ARBA00022741"/>
    </source>
</evidence>
<gene>
    <name evidence="12" type="ORF">SAMN00777080_4998</name>
</gene>
<dbReference type="InterPro" id="IPR027417">
    <property type="entry name" value="P-loop_NTPase"/>
</dbReference>
<keyword evidence="10" id="KW-0472">Membrane</keyword>
<dbReference type="EC" id="2.7.10.2" evidence="2"/>
<dbReference type="SUPFAM" id="SSF52540">
    <property type="entry name" value="P-loop containing nucleoside triphosphate hydrolases"/>
    <property type="match status" value="1"/>
</dbReference>
<keyword evidence="10" id="KW-1133">Transmembrane helix</keyword>
<dbReference type="InterPro" id="IPR025669">
    <property type="entry name" value="AAA_dom"/>
</dbReference>
<dbReference type="GO" id="GO:0004715">
    <property type="term" value="F:non-membrane spanning protein tyrosine kinase activity"/>
    <property type="evidence" value="ECO:0007669"/>
    <property type="project" value="UniProtKB-EC"/>
</dbReference>
<keyword evidence="7" id="KW-0829">Tyrosine-protein kinase</keyword>
<dbReference type="GO" id="GO:0005886">
    <property type="term" value="C:plasma membrane"/>
    <property type="evidence" value="ECO:0007669"/>
    <property type="project" value="TreeGrafter"/>
</dbReference>
<dbReference type="Proteomes" id="UP000192333">
    <property type="component" value="Chromosome I"/>
</dbReference>
<proteinExistence type="inferred from homology"/>
<dbReference type="EMBL" id="LT838813">
    <property type="protein sequence ID" value="SMD46313.1"/>
    <property type="molecule type" value="Genomic_DNA"/>
</dbReference>
<evidence type="ECO:0000256" key="8">
    <source>
        <dbReference type="ARBA" id="ARBA00051245"/>
    </source>
</evidence>
<evidence type="ECO:0000256" key="3">
    <source>
        <dbReference type="ARBA" id="ARBA00022679"/>
    </source>
</evidence>
<feature type="transmembrane region" description="Helical" evidence="10">
    <location>
        <begin position="33"/>
        <end position="51"/>
    </location>
</feature>
<dbReference type="STRING" id="758820.SAMN00777080_4998"/>
<evidence type="ECO:0000313" key="13">
    <source>
        <dbReference type="Proteomes" id="UP000192333"/>
    </source>
</evidence>
<keyword evidence="4" id="KW-0547">Nucleotide-binding</keyword>
<evidence type="ECO:0000256" key="10">
    <source>
        <dbReference type="SAM" id="Phobius"/>
    </source>
</evidence>
<dbReference type="PANTHER" id="PTHR32309">
    <property type="entry name" value="TYROSINE-PROTEIN KINASE"/>
    <property type="match status" value="1"/>
</dbReference>
<dbReference type="RefSeq" id="WP_084123230.1">
    <property type="nucleotide sequence ID" value="NZ_LT838813.1"/>
</dbReference>
<comment type="catalytic activity">
    <reaction evidence="8">
        <text>L-tyrosyl-[protein] + ATP = O-phospho-L-tyrosyl-[protein] + ADP + H(+)</text>
        <dbReference type="Rhea" id="RHEA:10596"/>
        <dbReference type="Rhea" id="RHEA-COMP:10136"/>
        <dbReference type="Rhea" id="RHEA-COMP:20101"/>
        <dbReference type="ChEBI" id="CHEBI:15378"/>
        <dbReference type="ChEBI" id="CHEBI:30616"/>
        <dbReference type="ChEBI" id="CHEBI:46858"/>
        <dbReference type="ChEBI" id="CHEBI:61978"/>
        <dbReference type="ChEBI" id="CHEBI:456216"/>
        <dbReference type="EC" id="2.7.10.2"/>
    </reaction>
</comment>
<dbReference type="NCBIfam" id="TIGR01007">
    <property type="entry name" value="eps_fam"/>
    <property type="match status" value="1"/>
</dbReference>
<dbReference type="InterPro" id="IPR050445">
    <property type="entry name" value="Bact_polysacc_biosynth/exp"/>
</dbReference>
<sequence length="807" mass="92087">MNIIQENMERKGNIEDSIEVFDPIKFLLKYFKYWPYIFASIILSLLIAFFVNQSTPPVYQANSKFYINEDLGANGILDLTGLSKSFSSKIDQRKANEAVFLKSRPVAEKTLDRLDFNVDYFQPGIFINTELYKSSPIHVQVDWGHAQLTGGLIQISWEDNENFKVRFPEKIYRKSIVGAPSEELAFEEEFSSDFSFGEFFELPFLKLKISLVKNINEGEVLISLNTKNSLVSKYSGDGIEVFQLDGETSVLGITLNSTHPQKGADYLNALMEVYLDMELEEKNRMARNTVEFIDSQISGVSDSLSYFESNLETFRSGNRTYDIDRESNTVYSQITELESELQQEKFNKDYFENLKSYLARENYDQIIAPATLGIEDPNLNSLINSLITLQNDRASLLFTQTEASPRVRELTRKIQDTSSSLAEVLRNLSNNTQLRVNDLESRMRKMETQFSRLPSTEQDLIKLERGRNLNETIFTFLQQRRAEAAISMASNFSTNKIVEYAIPSYTPKTSRKKFVYMLFFGLGLIIPVVIIGIFVILDDRIKDAKELEGMLNMPLISKIPQNKTQSPLVVINEPRSALAESFRALKTNISFVVPVERQLTLAVSSTLSGEGKTFTAINLASIYSLNNKKTLLISCDMFKPSSFKDFELKNKVGLSNYLSQQVDSVFDIIQNTKYPNFDIITSGAIPPNPSDLLSSQRFVNFLSELKKVYEVIILDTPPVGLISQSFEVIKYVDLIAYVLRYNFSEKAFINDLNDIKIKKGIKNIYAILNDVPAKELTYKGFNYGYYEEEKAKKSFMNNLFTRNKVAL</sequence>
<feature type="domain" description="AAA" evidence="11">
    <location>
        <begin position="602"/>
        <end position="719"/>
    </location>
</feature>
<dbReference type="AlphaFoldDB" id="A0A1W2HBR6"/>
<evidence type="ECO:0000256" key="1">
    <source>
        <dbReference type="ARBA" id="ARBA00007316"/>
    </source>
</evidence>
<keyword evidence="6" id="KW-0067">ATP-binding</keyword>
<dbReference type="InterPro" id="IPR005702">
    <property type="entry name" value="Wzc-like_C"/>
</dbReference>
<evidence type="ECO:0000256" key="9">
    <source>
        <dbReference type="SAM" id="Coils"/>
    </source>
</evidence>
<dbReference type="Gene3D" id="3.40.50.300">
    <property type="entry name" value="P-loop containing nucleotide triphosphate hydrolases"/>
    <property type="match status" value="1"/>
</dbReference>
<name>A0A1W2HBR6_9BACT</name>
<evidence type="ECO:0000256" key="6">
    <source>
        <dbReference type="ARBA" id="ARBA00022840"/>
    </source>
</evidence>
<keyword evidence="5" id="KW-0418">Kinase</keyword>
<evidence type="ECO:0000256" key="2">
    <source>
        <dbReference type="ARBA" id="ARBA00011903"/>
    </source>
</evidence>
<keyword evidence="3" id="KW-0808">Transferase</keyword>
<accession>A0A1W2HBR6</accession>
<dbReference type="OrthoDB" id="9794577at2"/>
<protein>
    <recommendedName>
        <fullName evidence="2">non-specific protein-tyrosine kinase</fullName>
        <ecNumber evidence="2">2.7.10.2</ecNumber>
    </recommendedName>
</protein>
<evidence type="ECO:0000259" key="11">
    <source>
        <dbReference type="Pfam" id="PF13614"/>
    </source>
</evidence>
<evidence type="ECO:0000256" key="7">
    <source>
        <dbReference type="ARBA" id="ARBA00023137"/>
    </source>
</evidence>
<dbReference type="PANTHER" id="PTHR32309:SF13">
    <property type="entry name" value="FERRIC ENTEROBACTIN TRANSPORT PROTEIN FEPE"/>
    <property type="match status" value="1"/>
</dbReference>